<dbReference type="Proteomes" id="UP000703269">
    <property type="component" value="Unassembled WGS sequence"/>
</dbReference>
<feature type="compositionally biased region" description="Acidic residues" evidence="1">
    <location>
        <begin position="33"/>
        <end position="47"/>
    </location>
</feature>
<evidence type="ECO:0000313" key="3">
    <source>
        <dbReference type="Proteomes" id="UP000703269"/>
    </source>
</evidence>
<organism evidence="2 3">
    <name type="scientific">Phanerochaete sordida</name>
    <dbReference type="NCBI Taxonomy" id="48140"/>
    <lineage>
        <taxon>Eukaryota</taxon>
        <taxon>Fungi</taxon>
        <taxon>Dikarya</taxon>
        <taxon>Basidiomycota</taxon>
        <taxon>Agaricomycotina</taxon>
        <taxon>Agaricomycetes</taxon>
        <taxon>Polyporales</taxon>
        <taxon>Phanerochaetaceae</taxon>
        <taxon>Phanerochaete</taxon>
    </lineage>
</organism>
<feature type="compositionally biased region" description="Basic and acidic residues" evidence="1">
    <location>
        <begin position="49"/>
        <end position="59"/>
    </location>
</feature>
<protein>
    <submittedName>
        <fullName evidence="2">Uncharacterized protein</fullName>
    </submittedName>
</protein>
<dbReference type="AlphaFoldDB" id="A0A9P3L9N8"/>
<evidence type="ECO:0000256" key="1">
    <source>
        <dbReference type="SAM" id="MobiDB-lite"/>
    </source>
</evidence>
<name>A0A9P3L9N8_9APHY</name>
<reference evidence="2 3" key="1">
    <citation type="submission" date="2021-08" db="EMBL/GenBank/DDBJ databases">
        <title>Draft Genome Sequence of Phanerochaete sordida strain YK-624.</title>
        <authorList>
            <person name="Mori T."/>
            <person name="Dohra H."/>
            <person name="Suzuki T."/>
            <person name="Kawagishi H."/>
            <person name="Hirai H."/>
        </authorList>
    </citation>
    <scope>NUCLEOTIDE SEQUENCE [LARGE SCALE GENOMIC DNA]</scope>
    <source>
        <strain evidence="2 3">YK-624</strain>
    </source>
</reference>
<comment type="caution">
    <text evidence="2">The sequence shown here is derived from an EMBL/GenBank/DDBJ whole genome shotgun (WGS) entry which is preliminary data.</text>
</comment>
<feature type="region of interest" description="Disordered" evidence="1">
    <location>
        <begin position="33"/>
        <end position="67"/>
    </location>
</feature>
<sequence>MVLRVEVEEDEVMESESDEVVAQCRAQWTDELELELEDDDEEDEVDATDSGRRERDGEGGRGGGSPR</sequence>
<proteinExistence type="predicted"/>
<evidence type="ECO:0000313" key="2">
    <source>
        <dbReference type="EMBL" id="GJE86158.1"/>
    </source>
</evidence>
<feature type="region of interest" description="Disordered" evidence="1">
    <location>
        <begin position="1"/>
        <end position="21"/>
    </location>
</feature>
<dbReference type="EMBL" id="BPQB01000003">
    <property type="protein sequence ID" value="GJE86158.1"/>
    <property type="molecule type" value="Genomic_DNA"/>
</dbReference>
<gene>
    <name evidence="2" type="ORF">PsYK624_022380</name>
</gene>
<keyword evidence="3" id="KW-1185">Reference proteome</keyword>
<feature type="compositionally biased region" description="Acidic residues" evidence="1">
    <location>
        <begin position="7"/>
        <end position="19"/>
    </location>
</feature>
<accession>A0A9P3L9N8</accession>